<gene>
    <name evidence="2" type="primary">LOC107469789</name>
</gene>
<organism evidence="1 2">
    <name type="scientific">Arachis duranensis</name>
    <name type="common">Wild peanut</name>
    <dbReference type="NCBI Taxonomy" id="130453"/>
    <lineage>
        <taxon>Eukaryota</taxon>
        <taxon>Viridiplantae</taxon>
        <taxon>Streptophyta</taxon>
        <taxon>Embryophyta</taxon>
        <taxon>Tracheophyta</taxon>
        <taxon>Spermatophyta</taxon>
        <taxon>Magnoliopsida</taxon>
        <taxon>eudicotyledons</taxon>
        <taxon>Gunneridae</taxon>
        <taxon>Pentapetalae</taxon>
        <taxon>rosids</taxon>
        <taxon>fabids</taxon>
        <taxon>Fabales</taxon>
        <taxon>Fabaceae</taxon>
        <taxon>Papilionoideae</taxon>
        <taxon>50 kb inversion clade</taxon>
        <taxon>dalbergioids sensu lato</taxon>
        <taxon>Dalbergieae</taxon>
        <taxon>Pterocarpus clade</taxon>
        <taxon>Arachis</taxon>
    </lineage>
</organism>
<dbReference type="GO" id="GO:0003676">
    <property type="term" value="F:nucleic acid binding"/>
    <property type="evidence" value="ECO:0007669"/>
    <property type="project" value="InterPro"/>
</dbReference>
<protein>
    <submittedName>
        <fullName evidence="2">Uncharacterized protein LOC107469789</fullName>
    </submittedName>
</protein>
<dbReference type="Proteomes" id="UP000515211">
    <property type="component" value="Chromosome 10"/>
</dbReference>
<dbReference type="OrthoDB" id="1433117at2759"/>
<reference evidence="2" key="2">
    <citation type="submission" date="2025-08" db="UniProtKB">
        <authorList>
            <consortium name="RefSeq"/>
        </authorList>
    </citation>
    <scope>IDENTIFICATION</scope>
    <source>
        <tissue evidence="2">Whole plant</tissue>
    </source>
</reference>
<name>A0A6P4BMG6_ARADU</name>
<dbReference type="GeneID" id="107469789"/>
<dbReference type="AlphaFoldDB" id="A0A6P4BMG6"/>
<accession>A0A6P4BMG6</accession>
<evidence type="ECO:0000313" key="2">
    <source>
        <dbReference type="RefSeq" id="XP_015944651.1"/>
    </source>
</evidence>
<evidence type="ECO:0000313" key="1">
    <source>
        <dbReference type="Proteomes" id="UP000515211"/>
    </source>
</evidence>
<dbReference type="RefSeq" id="XP_015944651.1">
    <property type="nucleotide sequence ID" value="XM_016089165.1"/>
</dbReference>
<proteinExistence type="predicted"/>
<dbReference type="InterPro" id="IPR012337">
    <property type="entry name" value="RNaseH-like_sf"/>
</dbReference>
<dbReference type="InterPro" id="IPR036397">
    <property type="entry name" value="RNaseH_sf"/>
</dbReference>
<dbReference type="SUPFAM" id="SSF53098">
    <property type="entry name" value="Ribonuclease H-like"/>
    <property type="match status" value="1"/>
</dbReference>
<dbReference type="PANTHER" id="PTHR48475">
    <property type="entry name" value="RIBONUCLEASE H"/>
    <property type="match status" value="1"/>
</dbReference>
<dbReference type="PANTHER" id="PTHR48475:SF1">
    <property type="entry name" value="RNASE H TYPE-1 DOMAIN-CONTAINING PROTEIN"/>
    <property type="match status" value="1"/>
</dbReference>
<sequence length="170" mass="19234">MQFADKKFGEFLTGLGIKQRFLLVEHPQTNCQVKAANKVILQGLKKRLEQKKGAWADELASVLWSYRTTLQSSTRETPFRLSCGVDAMIPVEVRELSPWLFLGRVEEAVEKDLIDETKEMAHLSEMALKHRIALRYNAKVLKRGFEPNDLILRCNDVGPPTPGEGKLAAK</sequence>
<reference evidence="1" key="1">
    <citation type="journal article" date="2016" name="Nat. Genet.">
        <title>The genome sequences of Arachis duranensis and Arachis ipaensis, the diploid ancestors of cultivated peanut.</title>
        <authorList>
            <person name="Bertioli D.J."/>
            <person name="Cannon S.B."/>
            <person name="Froenicke L."/>
            <person name="Huang G."/>
            <person name="Farmer A.D."/>
            <person name="Cannon E.K."/>
            <person name="Liu X."/>
            <person name="Gao D."/>
            <person name="Clevenger J."/>
            <person name="Dash S."/>
            <person name="Ren L."/>
            <person name="Moretzsohn M.C."/>
            <person name="Shirasawa K."/>
            <person name="Huang W."/>
            <person name="Vidigal B."/>
            <person name="Abernathy B."/>
            <person name="Chu Y."/>
            <person name="Niederhuth C.E."/>
            <person name="Umale P."/>
            <person name="Araujo A.C."/>
            <person name="Kozik A."/>
            <person name="Kim K.D."/>
            <person name="Burow M.D."/>
            <person name="Varshney R.K."/>
            <person name="Wang X."/>
            <person name="Zhang X."/>
            <person name="Barkley N."/>
            <person name="Guimaraes P.M."/>
            <person name="Isobe S."/>
            <person name="Guo B."/>
            <person name="Liao B."/>
            <person name="Stalker H.T."/>
            <person name="Schmitz R.J."/>
            <person name="Scheffler B.E."/>
            <person name="Leal-Bertioli S.C."/>
            <person name="Xun X."/>
            <person name="Jackson S.A."/>
            <person name="Michelmore R."/>
            <person name="Ozias-Akins P."/>
        </authorList>
    </citation>
    <scope>NUCLEOTIDE SEQUENCE [LARGE SCALE GENOMIC DNA]</scope>
    <source>
        <strain evidence="1">cv. V14167</strain>
    </source>
</reference>
<dbReference type="KEGG" id="adu:107469789"/>
<dbReference type="Gene3D" id="3.30.420.10">
    <property type="entry name" value="Ribonuclease H-like superfamily/Ribonuclease H"/>
    <property type="match status" value="1"/>
</dbReference>
<keyword evidence="1" id="KW-1185">Reference proteome</keyword>